<evidence type="ECO:0000313" key="1">
    <source>
        <dbReference type="EMBL" id="MXR22305.1"/>
    </source>
</evidence>
<gene>
    <name evidence="1" type="ORF">GRX66_17560</name>
</gene>
<dbReference type="Proteomes" id="UP000471521">
    <property type="component" value="Unassembled WGS sequence"/>
</dbReference>
<evidence type="ECO:0000313" key="2">
    <source>
        <dbReference type="Proteomes" id="UP000471521"/>
    </source>
</evidence>
<dbReference type="Gene3D" id="3.50.50.60">
    <property type="entry name" value="FAD/NAD(P)-binding domain"/>
    <property type="match status" value="1"/>
</dbReference>
<reference evidence="1 2" key="1">
    <citation type="submission" date="2019-12" db="EMBL/GenBank/DDBJ databases">
        <title>Isolation and characterization of three novel carbon monoxide-oxidizing members of Halobacteria from salione crusts and soils.</title>
        <authorList>
            <person name="Myers M.R."/>
            <person name="King G.M."/>
        </authorList>
    </citation>
    <scope>NUCLEOTIDE SEQUENCE [LARGE SCALE GENOMIC DNA]</scope>
    <source>
        <strain evidence="1 2">PCN9</strain>
    </source>
</reference>
<protein>
    <submittedName>
        <fullName evidence="1">Oxidoreductase</fullName>
    </submittedName>
</protein>
<keyword evidence="2" id="KW-1185">Reference proteome</keyword>
<dbReference type="InterPro" id="IPR036188">
    <property type="entry name" value="FAD/NAD-bd_sf"/>
</dbReference>
<proteinExistence type="predicted"/>
<dbReference type="EMBL" id="WUUU01000241">
    <property type="protein sequence ID" value="MXR22305.1"/>
    <property type="molecule type" value="Genomic_DNA"/>
</dbReference>
<comment type="caution">
    <text evidence="1">The sequence shown here is derived from an EMBL/GenBank/DDBJ whole genome shotgun (WGS) entry which is preliminary data.</text>
</comment>
<dbReference type="AlphaFoldDB" id="A0A6B0SKX8"/>
<accession>A0A6B0SKX8</accession>
<name>A0A6B0SKX8_9EURY</name>
<sequence length="246" mass="26416">DEVTVDLAYSTVEVERPPGANRAYLFAPSAPSTRGGTAIPVEDDRWVVTLFGLHGDHPPTDPAGVGAFADSLPTDDLVSLLDDHEWRTTDVAHYPFPSSLRRRYEAVQRFPEGLLVTGDAVASFNPVYGQGMSVAALDALALHDALAGGRDGLGARFFGRVGDVADVVWRMTVGADFEFAATTGPKPRGTDLFNRYVARVVDTAQENGYVSDRFARVLRLEHPPTSLLAPGVLWRVLAPTGLVGDA</sequence>
<dbReference type="SUPFAM" id="SSF51905">
    <property type="entry name" value="FAD/NAD(P)-binding domain"/>
    <property type="match status" value="1"/>
</dbReference>
<feature type="non-terminal residue" evidence="1">
    <location>
        <position position="1"/>
    </location>
</feature>
<organism evidence="1 2">
    <name type="scientific">Halobacterium bonnevillei</name>
    <dbReference type="NCBI Taxonomy" id="2692200"/>
    <lineage>
        <taxon>Archaea</taxon>
        <taxon>Methanobacteriati</taxon>
        <taxon>Methanobacteriota</taxon>
        <taxon>Stenosarchaea group</taxon>
        <taxon>Halobacteria</taxon>
        <taxon>Halobacteriales</taxon>
        <taxon>Halobacteriaceae</taxon>
        <taxon>Halobacterium</taxon>
    </lineage>
</organism>